<dbReference type="EMBL" id="LXQA010635781">
    <property type="protein sequence ID" value="MCI63359.1"/>
    <property type="molecule type" value="Genomic_DNA"/>
</dbReference>
<evidence type="ECO:0000313" key="1">
    <source>
        <dbReference type="EMBL" id="MCI63359.1"/>
    </source>
</evidence>
<dbReference type="Proteomes" id="UP000265520">
    <property type="component" value="Unassembled WGS sequence"/>
</dbReference>
<reference evidence="1 2" key="1">
    <citation type="journal article" date="2018" name="Front. Plant Sci.">
        <title>Red Clover (Trifolium pratense) and Zigzag Clover (T. medium) - A Picture of Genomic Similarities and Differences.</title>
        <authorList>
            <person name="Dluhosova J."/>
            <person name="Istvanek J."/>
            <person name="Nedelnik J."/>
            <person name="Repkova J."/>
        </authorList>
    </citation>
    <scope>NUCLEOTIDE SEQUENCE [LARGE SCALE GENOMIC DNA]</scope>
    <source>
        <strain evidence="2">cv. 10/8</strain>
        <tissue evidence="1">Leaf</tissue>
    </source>
</reference>
<accession>A0A392TQ86</accession>
<dbReference type="AlphaFoldDB" id="A0A392TQ86"/>
<protein>
    <submittedName>
        <fullName evidence="1">Uncharacterized protein</fullName>
    </submittedName>
</protein>
<organism evidence="1 2">
    <name type="scientific">Trifolium medium</name>
    <dbReference type="NCBI Taxonomy" id="97028"/>
    <lineage>
        <taxon>Eukaryota</taxon>
        <taxon>Viridiplantae</taxon>
        <taxon>Streptophyta</taxon>
        <taxon>Embryophyta</taxon>
        <taxon>Tracheophyta</taxon>
        <taxon>Spermatophyta</taxon>
        <taxon>Magnoliopsida</taxon>
        <taxon>eudicotyledons</taxon>
        <taxon>Gunneridae</taxon>
        <taxon>Pentapetalae</taxon>
        <taxon>rosids</taxon>
        <taxon>fabids</taxon>
        <taxon>Fabales</taxon>
        <taxon>Fabaceae</taxon>
        <taxon>Papilionoideae</taxon>
        <taxon>50 kb inversion clade</taxon>
        <taxon>NPAAA clade</taxon>
        <taxon>Hologalegina</taxon>
        <taxon>IRL clade</taxon>
        <taxon>Trifolieae</taxon>
        <taxon>Trifolium</taxon>
    </lineage>
</organism>
<proteinExistence type="predicted"/>
<evidence type="ECO:0000313" key="2">
    <source>
        <dbReference type="Proteomes" id="UP000265520"/>
    </source>
</evidence>
<sequence>MSIDFPAITFLPEMQATAEEYRWMDFNTMIEDCNISCVEEFYANVLGYAADDYTSTVR</sequence>
<feature type="non-terminal residue" evidence="1">
    <location>
        <position position="58"/>
    </location>
</feature>
<name>A0A392TQ86_9FABA</name>
<comment type="caution">
    <text evidence="1">The sequence shown here is derived from an EMBL/GenBank/DDBJ whole genome shotgun (WGS) entry which is preliminary data.</text>
</comment>
<keyword evidence="2" id="KW-1185">Reference proteome</keyword>